<comment type="caution">
    <text evidence="4">The sequence shown here is derived from an EMBL/GenBank/DDBJ whole genome shotgun (WGS) entry which is preliminary data.</text>
</comment>
<keyword evidence="2" id="KW-1277">Toxin-antitoxin system</keyword>
<dbReference type="Gene3D" id="3.30.530.20">
    <property type="match status" value="1"/>
</dbReference>
<reference evidence="5" key="2">
    <citation type="journal article" date="2016" name="Genome Announc.">
        <title>Draft Genome Sequences of Two Novel Amoeba-Resistant Intranuclear Bacteria, 'Candidatus Berkiella cookevillensis' and 'Candidatus Berkiella aquae'.</title>
        <authorList>
            <person name="Mehari Y.T."/>
            <person name="Arivett B.A."/>
            <person name="Farone A.L."/>
            <person name="Gunderson J.H."/>
            <person name="Farone M.B."/>
        </authorList>
    </citation>
    <scope>NUCLEOTIDE SEQUENCE</scope>
    <source>
        <strain evidence="5">HT99</strain>
    </source>
</reference>
<evidence type="ECO:0000313" key="5">
    <source>
        <dbReference type="EMBL" id="MCS5710444.1"/>
    </source>
</evidence>
<dbReference type="InterPro" id="IPR005031">
    <property type="entry name" value="COQ10_START"/>
</dbReference>
<evidence type="ECO:0000256" key="2">
    <source>
        <dbReference type="ARBA" id="ARBA00022649"/>
    </source>
</evidence>
<evidence type="ECO:0000259" key="3">
    <source>
        <dbReference type="Pfam" id="PF03364"/>
    </source>
</evidence>
<dbReference type="InterPro" id="IPR044996">
    <property type="entry name" value="COQ10-like"/>
</dbReference>
<evidence type="ECO:0000313" key="4">
    <source>
        <dbReference type="EMBL" id="KRG21865.1"/>
    </source>
</evidence>
<comment type="similarity">
    <text evidence="1">Belongs to the ribosome association toxin RatA family.</text>
</comment>
<dbReference type="Proteomes" id="UP000051497">
    <property type="component" value="Unassembled WGS sequence"/>
</dbReference>
<dbReference type="InterPro" id="IPR023393">
    <property type="entry name" value="START-like_dom_sf"/>
</dbReference>
<dbReference type="OrthoDB" id="9804759at2"/>
<name>A0A0Q9YPL1_9GAMM</name>
<dbReference type="CDD" id="cd07813">
    <property type="entry name" value="COQ10p_like"/>
    <property type="match status" value="1"/>
</dbReference>
<reference evidence="5" key="3">
    <citation type="submission" date="2021-06" db="EMBL/GenBank/DDBJ databases">
        <title>Genomic Description and Analysis of Intracellular Bacteria, Candidatus Berkiella cookevillensis and Candidatus Berkiella aquae.</title>
        <authorList>
            <person name="Kidane D.T."/>
            <person name="Mehari Y.T."/>
            <person name="Rice F.C."/>
            <person name="Arivett B.A."/>
            <person name="Farone A.L."/>
            <person name="Berk S.G."/>
            <person name="Farone M.B."/>
        </authorList>
    </citation>
    <scope>NUCLEOTIDE SEQUENCE</scope>
    <source>
        <strain evidence="5">HT99</strain>
    </source>
</reference>
<dbReference type="AlphaFoldDB" id="A0A0Q9YPL1"/>
<evidence type="ECO:0000313" key="6">
    <source>
        <dbReference type="Proteomes" id="UP000051497"/>
    </source>
</evidence>
<dbReference type="SUPFAM" id="SSF55961">
    <property type="entry name" value="Bet v1-like"/>
    <property type="match status" value="1"/>
</dbReference>
<dbReference type="EMBL" id="LKAJ02000001">
    <property type="protein sequence ID" value="MCS5710444.1"/>
    <property type="molecule type" value="Genomic_DNA"/>
</dbReference>
<keyword evidence="6" id="KW-1185">Reference proteome</keyword>
<dbReference type="GO" id="GO:0048039">
    <property type="term" value="F:ubiquinone binding"/>
    <property type="evidence" value="ECO:0007669"/>
    <property type="project" value="InterPro"/>
</dbReference>
<dbReference type="PANTHER" id="PTHR12901:SF10">
    <property type="entry name" value="COENZYME Q-BINDING PROTEIN COQ10, MITOCHONDRIAL"/>
    <property type="match status" value="1"/>
</dbReference>
<feature type="domain" description="Coenzyme Q-binding protein COQ10 START" evidence="3">
    <location>
        <begin position="10"/>
        <end position="135"/>
    </location>
</feature>
<sequence length="144" mass="16493">MATIFRSAFVPFSCAQMYDLVNDIEQYPQFLPWCPNTEILSRTSEEIQATVHFAKGALAKSFTTVNRLLPHKRVEMRLLQGPFRHLEGLWQFESIADQGSRVTLNLSFEFNNKLLAFALGPFFHQMASSMVESFTKRAHQVYAG</sequence>
<organism evidence="4">
    <name type="scientific">Candidatus Berkiella aquae</name>
    <dbReference type="NCBI Taxonomy" id="295108"/>
    <lineage>
        <taxon>Bacteria</taxon>
        <taxon>Pseudomonadati</taxon>
        <taxon>Pseudomonadota</taxon>
        <taxon>Gammaproteobacteria</taxon>
        <taxon>Candidatus Berkiellales</taxon>
        <taxon>Candidatus Berkiellaceae</taxon>
        <taxon>Candidatus Berkiella</taxon>
    </lineage>
</organism>
<dbReference type="PATRIC" id="fig|1590043.3.peg.1068"/>
<gene>
    <name evidence="4" type="primary">ratA</name>
    <name evidence="5" type="ORF">HT99x_003305</name>
    <name evidence="4" type="ORF">HT99x_01058</name>
</gene>
<dbReference type="PANTHER" id="PTHR12901">
    <property type="entry name" value="SPERM PROTEIN HOMOLOG"/>
    <property type="match status" value="1"/>
</dbReference>
<dbReference type="GO" id="GO:0045333">
    <property type="term" value="P:cellular respiration"/>
    <property type="evidence" value="ECO:0007669"/>
    <property type="project" value="InterPro"/>
</dbReference>
<dbReference type="Pfam" id="PF03364">
    <property type="entry name" value="Polyketide_cyc"/>
    <property type="match status" value="1"/>
</dbReference>
<protein>
    <submittedName>
        <fullName evidence="4">Ribosome association toxin RatA</fullName>
    </submittedName>
    <submittedName>
        <fullName evidence="5">Type II toxin-antitoxin system RatA family toxin</fullName>
    </submittedName>
</protein>
<proteinExistence type="inferred from homology"/>
<reference evidence="4" key="1">
    <citation type="submission" date="2015-09" db="EMBL/GenBank/DDBJ databases">
        <title>Draft Genome Sequences of Two Novel Amoeba-resistant Intranuclear Bacteria, Candidatus Berkiella cookevillensis and Candidatus Berkiella aquae.</title>
        <authorList>
            <person name="Mehari Y.T."/>
            <person name="Arivett B.A."/>
            <person name="Farone A.L."/>
            <person name="Gunderson J.H."/>
            <person name="Farone M.B."/>
        </authorList>
    </citation>
    <scope>NUCLEOTIDE SEQUENCE [LARGE SCALE GENOMIC DNA]</scope>
    <source>
        <strain evidence="4">HT99</strain>
    </source>
</reference>
<evidence type="ECO:0000256" key="1">
    <source>
        <dbReference type="ARBA" id="ARBA00008918"/>
    </source>
</evidence>
<accession>A0A0Q9YPL1</accession>
<dbReference type="EMBL" id="LKAJ01000003">
    <property type="protein sequence ID" value="KRG21865.1"/>
    <property type="molecule type" value="Genomic_DNA"/>
</dbReference>
<dbReference type="RefSeq" id="WP_075065685.1">
    <property type="nucleotide sequence ID" value="NZ_LKAJ02000001.1"/>
</dbReference>
<dbReference type="STRING" id="295108.HT99x_01058"/>